<evidence type="ECO:0000313" key="1">
    <source>
        <dbReference type="EMBL" id="SET27211.1"/>
    </source>
</evidence>
<dbReference type="OrthoDB" id="8704534at2"/>
<reference evidence="1 2" key="1">
    <citation type="submission" date="2016-10" db="EMBL/GenBank/DDBJ databases">
        <authorList>
            <person name="de Groot N.N."/>
        </authorList>
    </citation>
    <scope>NUCLEOTIDE SEQUENCE [LARGE SCALE GENOMIC DNA]</scope>
    <source>
        <strain evidence="1 2">DSM 11363</strain>
    </source>
</reference>
<gene>
    <name evidence="1" type="ORF">SAMN05216197_109131</name>
</gene>
<dbReference type="EMBL" id="FOHW01000009">
    <property type="protein sequence ID" value="SET27211.1"/>
    <property type="molecule type" value="Genomic_DNA"/>
</dbReference>
<dbReference type="RefSeq" id="WP_074887880.1">
    <property type="nucleotide sequence ID" value="NZ_FOHW01000009.1"/>
</dbReference>
<sequence>MNITKLRSTALKLQHQLDEYSEIDPEAAALCSDLKPLLELAKAGNLSEPIQIGAVLGHYRFTEKNLQRYGELEDTYADFSIEVTGGEPLSLSLWIESRNNGQNGE</sequence>
<accession>A0A1I0D5C2</accession>
<dbReference type="AlphaFoldDB" id="A0A1I0D5C2"/>
<dbReference type="Proteomes" id="UP000182332">
    <property type="component" value="Unassembled WGS sequence"/>
</dbReference>
<name>A0A1I0D5C2_9PSED</name>
<protein>
    <submittedName>
        <fullName evidence="1">Uncharacterized protein</fullName>
    </submittedName>
</protein>
<proteinExistence type="predicted"/>
<evidence type="ECO:0000313" key="2">
    <source>
        <dbReference type="Proteomes" id="UP000182332"/>
    </source>
</evidence>
<organism evidence="1 2">
    <name type="scientific">Pseudomonas graminis</name>
    <dbReference type="NCBI Taxonomy" id="158627"/>
    <lineage>
        <taxon>Bacteria</taxon>
        <taxon>Pseudomonadati</taxon>
        <taxon>Pseudomonadota</taxon>
        <taxon>Gammaproteobacteria</taxon>
        <taxon>Pseudomonadales</taxon>
        <taxon>Pseudomonadaceae</taxon>
        <taxon>Pseudomonas</taxon>
    </lineage>
</organism>